<sequence>MAHSHSFKFSLKNAPRNYQVNCTSSGTILESLESSEKFKEIVKNCTFVIERQYSSTDCAIAKHFPCELIREGEMLTIHTIMDKTCEGANVKDEKPQDDGDRQKTIGVSGELVVFAINSKGGRNAKSKQILRNNYLKNVTTLCVYAYSNETIKSALERDGRFADIVFQDKCMLCDTNDKTELEINQNVNSLHGHNYEICLPRVKESHKPEKEFGDLVKHMQKRSSSEPSELQLIKKDFVKNTQSFLDMCQLEKLVHLGTSVGRIKVGDEHGTGFLLFDDFILTNEHVIAKSYDSNANKLTNPATINFDLGNKRTLDEELPLLSTVFACWKGRDNHRRYVDFALLKLQEHSEDISKLPRLLHEFTSRQNIQGICIIGHPGAGKKMMDVSCIVPHRETGPAAGNSIYVSVKFQADYSVFEVVGEGTFIATYNTCFLEGSSGSPVFDEDCKLIAMHTGGFFTDMNKDHIIEFGIPLYSIIWNIISQLCLWTDEFF</sequence>
<keyword evidence="2" id="KW-1185">Reference proteome</keyword>
<dbReference type="PANTHER" id="PTHR14389">
    <property type="entry name" value="SI:CH1073-475A24.1"/>
    <property type="match status" value="1"/>
</dbReference>
<dbReference type="Proteomes" id="UP001501920">
    <property type="component" value="Chromosome 12"/>
</dbReference>
<dbReference type="PANTHER" id="PTHR14389:SF3">
    <property type="entry name" value="PROTEIN FAM111A-LIKE"/>
    <property type="match status" value="1"/>
</dbReference>
<dbReference type="GO" id="GO:0005634">
    <property type="term" value="C:nucleus"/>
    <property type="evidence" value="ECO:0007669"/>
    <property type="project" value="TreeGrafter"/>
</dbReference>
<evidence type="ECO:0000313" key="1">
    <source>
        <dbReference type="Ensembl" id="ENSPNAP00000078577.1"/>
    </source>
</evidence>
<evidence type="ECO:0008006" key="3">
    <source>
        <dbReference type="Google" id="ProtNLM"/>
    </source>
</evidence>
<dbReference type="InterPro" id="IPR009003">
    <property type="entry name" value="Peptidase_S1_PA"/>
</dbReference>
<accession>A0AAR2LV94</accession>
<dbReference type="GeneTree" id="ENSGT00390000005182"/>
<reference evidence="1" key="2">
    <citation type="submission" date="2025-08" db="UniProtKB">
        <authorList>
            <consortium name="Ensembl"/>
        </authorList>
    </citation>
    <scope>IDENTIFICATION</scope>
</reference>
<dbReference type="Ensembl" id="ENSPNAT00000050100.1">
    <property type="protein sequence ID" value="ENSPNAP00000078577.1"/>
    <property type="gene ID" value="ENSPNAG00000031322.1"/>
</dbReference>
<reference evidence="1 2" key="1">
    <citation type="submission" date="2020-10" db="EMBL/GenBank/DDBJ databases">
        <title>Pygocentrus nattereri (red-bellied piranha) genome, fPygNat1, primary haplotype.</title>
        <authorList>
            <person name="Myers G."/>
            <person name="Meyer A."/>
            <person name="Karagic N."/>
            <person name="Pippel M."/>
            <person name="Winkler S."/>
            <person name="Tracey A."/>
            <person name="Wood J."/>
            <person name="Formenti G."/>
            <person name="Howe K."/>
            <person name="Fedrigo O."/>
            <person name="Jarvis E.D."/>
        </authorList>
    </citation>
    <scope>NUCLEOTIDE SEQUENCE [LARGE SCALE GENOMIC DNA]</scope>
</reference>
<reference evidence="1" key="3">
    <citation type="submission" date="2025-09" db="UniProtKB">
        <authorList>
            <consortium name="Ensembl"/>
        </authorList>
    </citation>
    <scope>IDENTIFICATION</scope>
</reference>
<dbReference type="InterPro" id="IPR043504">
    <property type="entry name" value="Peptidase_S1_PA_chymotrypsin"/>
</dbReference>
<dbReference type="GO" id="GO:0000785">
    <property type="term" value="C:chromatin"/>
    <property type="evidence" value="ECO:0007669"/>
    <property type="project" value="TreeGrafter"/>
</dbReference>
<name>A0AAR2LV94_PYGNA</name>
<dbReference type="AlphaFoldDB" id="A0AAR2LV94"/>
<organism evidence="1 2">
    <name type="scientific">Pygocentrus nattereri</name>
    <name type="common">Red-bellied piranha</name>
    <dbReference type="NCBI Taxonomy" id="42514"/>
    <lineage>
        <taxon>Eukaryota</taxon>
        <taxon>Metazoa</taxon>
        <taxon>Chordata</taxon>
        <taxon>Craniata</taxon>
        <taxon>Vertebrata</taxon>
        <taxon>Euteleostomi</taxon>
        <taxon>Actinopterygii</taxon>
        <taxon>Neopterygii</taxon>
        <taxon>Teleostei</taxon>
        <taxon>Ostariophysi</taxon>
        <taxon>Characiformes</taxon>
        <taxon>Characoidei</taxon>
        <taxon>Pygocentrus</taxon>
    </lineage>
</organism>
<dbReference type="GO" id="GO:0006260">
    <property type="term" value="P:DNA replication"/>
    <property type="evidence" value="ECO:0007669"/>
    <property type="project" value="TreeGrafter"/>
</dbReference>
<dbReference type="SUPFAM" id="SSF50494">
    <property type="entry name" value="Trypsin-like serine proteases"/>
    <property type="match status" value="1"/>
</dbReference>
<dbReference type="Gene3D" id="2.40.10.10">
    <property type="entry name" value="Trypsin-like serine proteases"/>
    <property type="match status" value="2"/>
</dbReference>
<proteinExistence type="predicted"/>
<dbReference type="Pfam" id="PF13365">
    <property type="entry name" value="Trypsin_2"/>
    <property type="match status" value="1"/>
</dbReference>
<protein>
    <recommendedName>
        <fullName evidence="3">Serine protease</fullName>
    </recommendedName>
</protein>
<evidence type="ECO:0000313" key="2">
    <source>
        <dbReference type="Proteomes" id="UP001501920"/>
    </source>
</evidence>